<dbReference type="InterPro" id="IPR055438">
    <property type="entry name" value="AstE_AspA_cat"/>
</dbReference>
<keyword evidence="4" id="KW-0862">Zinc</keyword>
<keyword evidence="2" id="KW-0479">Metal-binding</keyword>
<organism evidence="7 8">
    <name type="scientific">Halorarum halophilum</name>
    <dbReference type="NCBI Taxonomy" id="2743090"/>
    <lineage>
        <taxon>Archaea</taxon>
        <taxon>Methanobacteriati</taxon>
        <taxon>Methanobacteriota</taxon>
        <taxon>Stenosarchaea group</taxon>
        <taxon>Halobacteria</taxon>
        <taxon>Halobacteriales</taxon>
        <taxon>Haloferacaceae</taxon>
        <taxon>Halorarum</taxon>
    </lineage>
</organism>
<evidence type="ECO:0000259" key="6">
    <source>
        <dbReference type="Pfam" id="PF24827"/>
    </source>
</evidence>
<dbReference type="EMBL" id="CP058529">
    <property type="protein sequence ID" value="QLG29410.1"/>
    <property type="molecule type" value="Genomic_DNA"/>
</dbReference>
<accession>A0A7D5GHR4</accession>
<dbReference type="Pfam" id="PF24827">
    <property type="entry name" value="AstE_AspA_cat"/>
    <property type="match status" value="1"/>
</dbReference>
<name>A0A7D5GHR4_9EURY</name>
<dbReference type="KEGG" id="halg:HUG10_03485"/>
<protein>
    <submittedName>
        <fullName evidence="7">Succinylglutamate desuccinylase/aspartoacylase family protein</fullName>
    </submittedName>
</protein>
<dbReference type="Proteomes" id="UP000509750">
    <property type="component" value="Chromosome"/>
</dbReference>
<dbReference type="SUPFAM" id="SSF53187">
    <property type="entry name" value="Zn-dependent exopeptidases"/>
    <property type="match status" value="1"/>
</dbReference>
<keyword evidence="8" id="KW-1185">Reference proteome</keyword>
<evidence type="ECO:0000256" key="5">
    <source>
        <dbReference type="SAM" id="MobiDB-lite"/>
    </source>
</evidence>
<dbReference type="GO" id="GO:0046872">
    <property type="term" value="F:metal ion binding"/>
    <property type="evidence" value="ECO:0007669"/>
    <property type="project" value="UniProtKB-KW"/>
</dbReference>
<feature type="domain" description="Succinylglutamate desuccinylase/Aspartoacylase catalytic" evidence="6">
    <location>
        <begin position="18"/>
        <end position="110"/>
    </location>
</feature>
<evidence type="ECO:0000313" key="7">
    <source>
        <dbReference type="EMBL" id="QLG29410.1"/>
    </source>
</evidence>
<keyword evidence="3" id="KW-0378">Hydrolase</keyword>
<evidence type="ECO:0000256" key="4">
    <source>
        <dbReference type="ARBA" id="ARBA00022833"/>
    </source>
</evidence>
<dbReference type="AlphaFoldDB" id="A0A7D5GHR4"/>
<evidence type="ECO:0000256" key="2">
    <source>
        <dbReference type="ARBA" id="ARBA00022723"/>
    </source>
</evidence>
<feature type="compositionally biased region" description="Basic and acidic residues" evidence="5">
    <location>
        <begin position="64"/>
        <end position="74"/>
    </location>
</feature>
<dbReference type="GO" id="GO:0016788">
    <property type="term" value="F:hydrolase activity, acting on ester bonds"/>
    <property type="evidence" value="ECO:0007669"/>
    <property type="project" value="InterPro"/>
</dbReference>
<evidence type="ECO:0000256" key="3">
    <source>
        <dbReference type="ARBA" id="ARBA00022801"/>
    </source>
</evidence>
<proteinExistence type="predicted"/>
<evidence type="ECO:0000256" key="1">
    <source>
        <dbReference type="ARBA" id="ARBA00001947"/>
    </source>
</evidence>
<comment type="cofactor">
    <cofactor evidence="1">
        <name>Zn(2+)</name>
        <dbReference type="ChEBI" id="CHEBI:29105"/>
    </cofactor>
</comment>
<reference evidence="7 8" key="1">
    <citation type="submission" date="2020-07" db="EMBL/GenBank/DDBJ databases">
        <title>Gai3-2, isolated from salt lake.</title>
        <authorList>
            <person name="Cui H."/>
            <person name="Shi X."/>
        </authorList>
    </citation>
    <scope>NUCLEOTIDE SEQUENCE [LARGE SCALE GENOMIC DNA]</scope>
    <source>
        <strain evidence="7 8">Gai3-2</strain>
    </source>
</reference>
<gene>
    <name evidence="7" type="ORF">HUG10_03485</name>
</gene>
<sequence>MQGTEHATPVYVNESGTDGPTALVVGGVHGDERPGYLAAERLRSRVPDAGTLVVLPRANQVAIERDTREGKNGDLNRQFPPGKAPETELAEEIWDFVRGTDPDVFVDLHRSVGIYRRHDASVGQAIFPAEVDDAPGVAEAVVDRLNSDAVPWYMPLHEFVRGNTITGEKPMLVHKVVGELDRPGYIVETTRFLVDTETQTKWLTEAATALLARHGVDLSNGEEAATEGGS</sequence>
<feature type="region of interest" description="Disordered" evidence="5">
    <location>
        <begin position="64"/>
        <end position="84"/>
    </location>
</feature>
<dbReference type="Gene3D" id="3.40.630.10">
    <property type="entry name" value="Zn peptidases"/>
    <property type="match status" value="1"/>
</dbReference>
<evidence type="ECO:0000313" key="8">
    <source>
        <dbReference type="Proteomes" id="UP000509750"/>
    </source>
</evidence>